<evidence type="ECO:0000256" key="3">
    <source>
        <dbReference type="ARBA" id="ARBA00023015"/>
    </source>
</evidence>
<dbReference type="GO" id="GO:0006355">
    <property type="term" value="P:regulation of DNA-templated transcription"/>
    <property type="evidence" value="ECO:0007669"/>
    <property type="project" value="InterPro"/>
</dbReference>
<dbReference type="Proteomes" id="UP000298210">
    <property type="component" value="Unassembled WGS sequence"/>
</dbReference>
<dbReference type="InterPro" id="IPR010524">
    <property type="entry name" value="Sig_transdc_resp-reg_PrpR_N"/>
</dbReference>
<dbReference type="InterPro" id="IPR009057">
    <property type="entry name" value="Homeodomain-like_sf"/>
</dbReference>
<evidence type="ECO:0000256" key="1">
    <source>
        <dbReference type="ARBA" id="ARBA00022741"/>
    </source>
</evidence>
<evidence type="ECO:0000256" key="2">
    <source>
        <dbReference type="ARBA" id="ARBA00022840"/>
    </source>
</evidence>
<dbReference type="EMBL" id="SNUX01000002">
    <property type="protein sequence ID" value="TES49321.1"/>
    <property type="molecule type" value="Genomic_DNA"/>
</dbReference>
<dbReference type="Pfam" id="PF06506">
    <property type="entry name" value="PrpR_N"/>
    <property type="match status" value="1"/>
</dbReference>
<keyword evidence="3" id="KW-0805">Transcription regulation</keyword>
<dbReference type="PANTHER" id="PTHR32071">
    <property type="entry name" value="TRANSCRIPTIONAL REGULATORY PROTEIN"/>
    <property type="match status" value="1"/>
</dbReference>
<dbReference type="Gene3D" id="3.40.50.10660">
    <property type="entry name" value="PrpR receptor domain-like"/>
    <property type="match status" value="1"/>
</dbReference>
<dbReference type="Pfam" id="PF00158">
    <property type="entry name" value="Sigma54_activat"/>
    <property type="match status" value="1"/>
</dbReference>
<dbReference type="Gene3D" id="3.40.50.300">
    <property type="entry name" value="P-loop containing nucleotide triphosphate hydrolases"/>
    <property type="match status" value="1"/>
</dbReference>
<name>A0A4Y7WLQ6_9BACI</name>
<dbReference type="GO" id="GO:0005524">
    <property type="term" value="F:ATP binding"/>
    <property type="evidence" value="ECO:0007669"/>
    <property type="project" value="UniProtKB-KW"/>
</dbReference>
<dbReference type="GO" id="GO:0043565">
    <property type="term" value="F:sequence-specific DNA binding"/>
    <property type="evidence" value="ECO:0007669"/>
    <property type="project" value="InterPro"/>
</dbReference>
<dbReference type="PRINTS" id="PR01590">
    <property type="entry name" value="HTHFIS"/>
</dbReference>
<accession>A0A4Y7WLQ6</accession>
<organism evidence="6 7">
    <name type="scientific">Shouchella lehensis</name>
    <dbReference type="NCBI Taxonomy" id="300825"/>
    <lineage>
        <taxon>Bacteria</taxon>
        <taxon>Bacillati</taxon>
        <taxon>Bacillota</taxon>
        <taxon>Bacilli</taxon>
        <taxon>Bacillales</taxon>
        <taxon>Bacillaceae</taxon>
        <taxon>Shouchella</taxon>
    </lineage>
</organism>
<reference evidence="6 7" key="1">
    <citation type="submission" date="2019-03" db="EMBL/GenBank/DDBJ databases">
        <authorList>
            <person name="Liu G."/>
        </authorList>
    </citation>
    <scope>NUCLEOTIDE SEQUENCE [LARGE SCALE GENOMIC DNA]</scope>
    <source>
        <strain evidence="6 7">DSM 19099</strain>
    </source>
</reference>
<evidence type="ECO:0000256" key="4">
    <source>
        <dbReference type="ARBA" id="ARBA00023163"/>
    </source>
</evidence>
<evidence type="ECO:0000259" key="5">
    <source>
        <dbReference type="PROSITE" id="PS50045"/>
    </source>
</evidence>
<keyword evidence="2" id="KW-0067">ATP-binding</keyword>
<dbReference type="SUPFAM" id="SSF52540">
    <property type="entry name" value="P-loop containing nucleoside triphosphate hydrolases"/>
    <property type="match status" value="1"/>
</dbReference>
<dbReference type="Gene3D" id="1.10.8.60">
    <property type="match status" value="1"/>
</dbReference>
<dbReference type="SUPFAM" id="SSF159800">
    <property type="entry name" value="PrpR receptor domain-like"/>
    <property type="match status" value="1"/>
</dbReference>
<evidence type="ECO:0000313" key="7">
    <source>
        <dbReference type="Proteomes" id="UP000298210"/>
    </source>
</evidence>
<dbReference type="InterPro" id="IPR058031">
    <property type="entry name" value="AAA_lid_NorR"/>
</dbReference>
<dbReference type="Gene3D" id="3.40.50.2300">
    <property type="match status" value="1"/>
</dbReference>
<dbReference type="SUPFAM" id="SSF46689">
    <property type="entry name" value="Homeodomain-like"/>
    <property type="match status" value="1"/>
</dbReference>
<dbReference type="Pfam" id="PF25601">
    <property type="entry name" value="AAA_lid_14"/>
    <property type="match status" value="1"/>
</dbReference>
<evidence type="ECO:0000313" key="6">
    <source>
        <dbReference type="EMBL" id="TES49321.1"/>
    </source>
</evidence>
<dbReference type="InterPro" id="IPR002197">
    <property type="entry name" value="HTH_Fis"/>
</dbReference>
<protein>
    <submittedName>
        <fullName evidence="6">Sigma-54-dependent transcriptional regulator</fullName>
    </submittedName>
</protein>
<dbReference type="AlphaFoldDB" id="A0A4Y7WLQ6"/>
<proteinExistence type="predicted"/>
<dbReference type="GO" id="GO:0000156">
    <property type="term" value="F:phosphorelay response regulator activity"/>
    <property type="evidence" value="ECO:0007669"/>
    <property type="project" value="InterPro"/>
</dbReference>
<comment type="caution">
    <text evidence="6">The sequence shown here is derived from an EMBL/GenBank/DDBJ whole genome shotgun (WGS) entry which is preliminary data.</text>
</comment>
<feature type="domain" description="Sigma-54 factor interaction" evidence="5">
    <location>
        <begin position="429"/>
        <end position="492"/>
    </location>
</feature>
<dbReference type="InterPro" id="IPR002078">
    <property type="entry name" value="Sigma_54_int"/>
</dbReference>
<gene>
    <name evidence="6" type="ORF">E2L03_07565</name>
</gene>
<dbReference type="Gene3D" id="1.10.10.60">
    <property type="entry name" value="Homeodomain-like"/>
    <property type="match status" value="1"/>
</dbReference>
<keyword evidence="4" id="KW-0804">Transcription</keyword>
<dbReference type="Pfam" id="PF02954">
    <property type="entry name" value="HTH_8"/>
    <property type="match status" value="1"/>
</dbReference>
<keyword evidence="1" id="KW-0547">Nucleotide-binding</keyword>
<sequence length="562" mass="64017">MIQMKEQINLVRIHIVAPYSAMVSVLSECIPLFPSADITYSVGDLQRGLEIALEKQEDGIDLIISRGGTAKLIKKAVSIPVIDIQLSGYDLTRSLTLASKLNEKTAVVGFQNITAGAAAIIKLLHLPINVYTIHSANEVTSLLLKLKQAGYSHILGDVITINTSHEVGLKGMLLQSGRESVARAIEEAIYLIQTLKKQTIINHVMKSLLIEEHRNIVMFDEDETLLYKHFQDFRDPLEESEWSLLHKSLAINESIKEFYTKDQGRLQVRGMLLDKRYKVYVLSHLHPVLNLKGVTEKTIMKKEPVAMSSIPSANRFRLLQHLFKKNEAVVISGERGTGKTFLTRQLHILENREEPYVEIDADVFSLHDLEHLLTKKPRTIVLNQFSIDEHQDLLSACLQKRKATSFQLILHTSVRWDEEQLEAWGLKHVHLPILADRKEDIGDLATFFLADFHQIYGTRPVGISEEAISYLEHLSYKHHIRTLREVIKNATMDEKEYLLSKEVIKSVVETTEQKQTFPINGTLKEMEKAIIAQVLQEENQNQTQAAKRLGINRATLWRKLKD</sequence>
<dbReference type="PROSITE" id="PS50045">
    <property type="entry name" value="SIGMA54_INTERACT_4"/>
    <property type="match status" value="1"/>
</dbReference>
<dbReference type="InterPro" id="IPR027417">
    <property type="entry name" value="P-loop_NTPase"/>
</dbReference>